<dbReference type="AlphaFoldDB" id="A0A0F9G7Q1"/>
<dbReference type="EMBL" id="LAZR01018805">
    <property type="protein sequence ID" value="KKL94914.1"/>
    <property type="molecule type" value="Genomic_DNA"/>
</dbReference>
<comment type="caution">
    <text evidence="1">The sequence shown here is derived from an EMBL/GenBank/DDBJ whole genome shotgun (WGS) entry which is preliminary data.</text>
</comment>
<sequence>MLTLSLKSLIKKARNRRKPMPVVLSIKNLKFLISNVKKIIEF</sequence>
<proteinExistence type="predicted"/>
<evidence type="ECO:0000313" key="1">
    <source>
        <dbReference type="EMBL" id="KKL94914.1"/>
    </source>
</evidence>
<reference evidence="1" key="1">
    <citation type="journal article" date="2015" name="Nature">
        <title>Complex archaea that bridge the gap between prokaryotes and eukaryotes.</title>
        <authorList>
            <person name="Spang A."/>
            <person name="Saw J.H."/>
            <person name="Jorgensen S.L."/>
            <person name="Zaremba-Niedzwiedzka K."/>
            <person name="Martijn J."/>
            <person name="Lind A.E."/>
            <person name="van Eijk R."/>
            <person name="Schleper C."/>
            <person name="Guy L."/>
            <person name="Ettema T.J."/>
        </authorList>
    </citation>
    <scope>NUCLEOTIDE SEQUENCE</scope>
</reference>
<accession>A0A0F9G7Q1</accession>
<protein>
    <submittedName>
        <fullName evidence="1">Uncharacterized protein</fullName>
    </submittedName>
</protein>
<gene>
    <name evidence="1" type="ORF">LCGC14_1859930</name>
</gene>
<name>A0A0F9G7Q1_9ZZZZ</name>
<organism evidence="1">
    <name type="scientific">marine sediment metagenome</name>
    <dbReference type="NCBI Taxonomy" id="412755"/>
    <lineage>
        <taxon>unclassified sequences</taxon>
        <taxon>metagenomes</taxon>
        <taxon>ecological metagenomes</taxon>
    </lineage>
</organism>